<organism evidence="1 2">
    <name type="scientific">Colletotrichum scovillei</name>
    <dbReference type="NCBI Taxonomy" id="1209932"/>
    <lineage>
        <taxon>Eukaryota</taxon>
        <taxon>Fungi</taxon>
        <taxon>Dikarya</taxon>
        <taxon>Ascomycota</taxon>
        <taxon>Pezizomycotina</taxon>
        <taxon>Sordariomycetes</taxon>
        <taxon>Hypocreomycetidae</taxon>
        <taxon>Glomerellales</taxon>
        <taxon>Glomerellaceae</taxon>
        <taxon>Colletotrichum</taxon>
        <taxon>Colletotrichum acutatum species complex</taxon>
    </lineage>
</organism>
<comment type="caution">
    <text evidence="1">The sequence shown here is derived from an EMBL/GenBank/DDBJ whole genome shotgun (WGS) entry which is preliminary data.</text>
</comment>
<dbReference type="Proteomes" id="UP000699042">
    <property type="component" value="Unassembled WGS sequence"/>
</dbReference>
<accession>A0A9P7RHW5</accession>
<keyword evidence="2" id="KW-1185">Reference proteome</keyword>
<evidence type="ECO:0000313" key="2">
    <source>
        <dbReference type="Proteomes" id="UP000699042"/>
    </source>
</evidence>
<name>A0A9P7RHW5_9PEZI</name>
<reference evidence="1" key="1">
    <citation type="submission" date="2021-05" db="EMBL/GenBank/DDBJ databases">
        <title>Comparative genomics of three Colletotrichum scovillei strains and genetic complementation revealed genes involved fungal growth and virulence on chili pepper.</title>
        <authorList>
            <person name="Hsieh D.-K."/>
            <person name="Chuang S.-C."/>
            <person name="Chen C.-Y."/>
            <person name="Chao Y.-T."/>
            <person name="Lu M.-Y.J."/>
            <person name="Lee M.-H."/>
            <person name="Shih M.-C."/>
        </authorList>
    </citation>
    <scope>NUCLEOTIDE SEQUENCE</scope>
    <source>
        <strain evidence="1">Coll-153</strain>
    </source>
</reference>
<evidence type="ECO:0000313" key="1">
    <source>
        <dbReference type="EMBL" id="KAG7057854.1"/>
    </source>
</evidence>
<proteinExistence type="predicted"/>
<dbReference type="EMBL" id="JAESDN010000001">
    <property type="protein sequence ID" value="KAG7057854.1"/>
    <property type="molecule type" value="Genomic_DNA"/>
</dbReference>
<protein>
    <submittedName>
        <fullName evidence="1">Uncharacterized protein</fullName>
    </submittedName>
</protein>
<dbReference type="AlphaFoldDB" id="A0A9P7RHW5"/>
<gene>
    <name evidence="1" type="ORF">JMJ77_005236</name>
</gene>
<sequence>MPEPVGGKSLGFVSQSQLADHPFSTTAAARDDESVWACHHQQARLALLSKGYDDVPGALPSGNG</sequence>